<reference evidence="2" key="1">
    <citation type="submission" date="2025-08" db="UniProtKB">
        <authorList>
            <consortium name="Ensembl"/>
        </authorList>
    </citation>
    <scope>IDENTIFICATION</scope>
</reference>
<evidence type="ECO:0000256" key="1">
    <source>
        <dbReference type="SAM" id="MobiDB-lite"/>
    </source>
</evidence>
<feature type="region of interest" description="Disordered" evidence="1">
    <location>
        <begin position="1"/>
        <end position="32"/>
    </location>
</feature>
<keyword evidence="3" id="KW-1185">Reference proteome</keyword>
<name>A0A8C8YGU2_PROSS</name>
<protein>
    <submittedName>
        <fullName evidence="2">Uncharacterized protein</fullName>
    </submittedName>
</protein>
<accession>A0A8C8YGU2</accession>
<dbReference type="Ensembl" id="ENSPSMT00000004456.1">
    <property type="protein sequence ID" value="ENSPSMP00000003663.1"/>
    <property type="gene ID" value="ENSPSMG00000002988.1"/>
</dbReference>
<dbReference type="Proteomes" id="UP000694414">
    <property type="component" value="Unplaced"/>
</dbReference>
<dbReference type="AlphaFoldDB" id="A0A8C8YGU2"/>
<evidence type="ECO:0000313" key="3">
    <source>
        <dbReference type="Proteomes" id="UP000694414"/>
    </source>
</evidence>
<proteinExistence type="predicted"/>
<dbReference type="GeneTree" id="ENSGT00910000148082"/>
<evidence type="ECO:0000313" key="2">
    <source>
        <dbReference type="Ensembl" id="ENSPSMP00000003663.1"/>
    </source>
</evidence>
<reference evidence="2" key="2">
    <citation type="submission" date="2025-09" db="UniProtKB">
        <authorList>
            <consortium name="Ensembl"/>
        </authorList>
    </citation>
    <scope>IDENTIFICATION</scope>
</reference>
<organism evidence="2 3">
    <name type="scientific">Prolemur simus</name>
    <name type="common">Greater bamboo lemur</name>
    <name type="synonym">Hapalemur simus</name>
    <dbReference type="NCBI Taxonomy" id="1328070"/>
    <lineage>
        <taxon>Eukaryota</taxon>
        <taxon>Metazoa</taxon>
        <taxon>Chordata</taxon>
        <taxon>Craniata</taxon>
        <taxon>Vertebrata</taxon>
        <taxon>Euteleostomi</taxon>
        <taxon>Mammalia</taxon>
        <taxon>Eutheria</taxon>
        <taxon>Euarchontoglires</taxon>
        <taxon>Primates</taxon>
        <taxon>Strepsirrhini</taxon>
        <taxon>Lemuriformes</taxon>
        <taxon>Lemuridae</taxon>
        <taxon>Prolemur</taxon>
    </lineage>
</organism>
<sequence length="77" mass="8554">MSFGYFQEAPMAPSKMTHHPPLQGSPAPPPPSTIPCIPEPFVIDIQESLRHLPYAVSPSRLSCCRMSQQYLRVSRGC</sequence>